<reference evidence="4 6" key="2">
    <citation type="submission" date="2019-03" db="EMBL/GenBank/DDBJ databases">
        <title>Genomic Encyclopedia of Archaeal and Bacterial Type Strains, Phase II (KMG-II): from individual species to whole genera.</title>
        <authorList>
            <person name="Goeker M."/>
        </authorList>
    </citation>
    <scope>NUCLEOTIDE SEQUENCE [LARGE SCALE GENOMIC DNA]</scope>
    <source>
        <strain evidence="4 6">DSM 15594</strain>
    </source>
</reference>
<dbReference type="SUPFAM" id="SSF51905">
    <property type="entry name" value="FAD/NAD(P)-binding domain"/>
    <property type="match status" value="1"/>
</dbReference>
<dbReference type="AlphaFoldDB" id="A0A235CM30"/>
<evidence type="ECO:0000313" key="4">
    <source>
        <dbReference type="EMBL" id="TDW61163.1"/>
    </source>
</evidence>
<evidence type="ECO:0000259" key="2">
    <source>
        <dbReference type="Pfam" id="PF01266"/>
    </source>
</evidence>
<dbReference type="Gene3D" id="3.30.9.10">
    <property type="entry name" value="D-Amino Acid Oxidase, subunit A, domain 2"/>
    <property type="match status" value="1"/>
</dbReference>
<evidence type="ECO:0000313" key="3">
    <source>
        <dbReference type="EMBL" id="OYD25623.1"/>
    </source>
</evidence>
<evidence type="ECO:0000313" key="5">
    <source>
        <dbReference type="Proteomes" id="UP000243640"/>
    </source>
</evidence>
<proteinExistence type="predicted"/>
<comment type="caution">
    <text evidence="3">The sequence shown here is derived from an EMBL/GenBank/DDBJ whole genome shotgun (WGS) entry which is preliminary data.</text>
</comment>
<dbReference type="InterPro" id="IPR036188">
    <property type="entry name" value="FAD/NAD-bd_sf"/>
</dbReference>
<dbReference type="GO" id="GO:0005737">
    <property type="term" value="C:cytoplasm"/>
    <property type="evidence" value="ECO:0007669"/>
    <property type="project" value="TreeGrafter"/>
</dbReference>
<dbReference type="PANTHER" id="PTHR13847">
    <property type="entry name" value="SARCOSINE DEHYDROGENASE-RELATED"/>
    <property type="match status" value="1"/>
</dbReference>
<accession>A0A235CM30</accession>
<dbReference type="Proteomes" id="UP000295058">
    <property type="component" value="Unassembled WGS sequence"/>
</dbReference>
<reference evidence="3 5" key="1">
    <citation type="submission" date="2017-08" db="EMBL/GenBank/DDBJ databases">
        <title>Draft Genome Sequence of the Marine Bacterium Oceanimonas baumannii ATCC 700832.</title>
        <authorList>
            <person name="Mcclelland W.D."/>
            <person name="Brennan M.A."/>
            <person name="Trachtenberg A.M."/>
            <person name="Maclea K.S."/>
        </authorList>
    </citation>
    <scope>NUCLEOTIDE SEQUENCE [LARGE SCALE GENOMIC DNA]</scope>
    <source>
        <strain evidence="3 5">ATCC 700832</strain>
    </source>
</reference>
<dbReference type="Pfam" id="PF01266">
    <property type="entry name" value="DAO"/>
    <property type="match status" value="1"/>
</dbReference>
<evidence type="ECO:0000256" key="1">
    <source>
        <dbReference type="ARBA" id="ARBA00023002"/>
    </source>
</evidence>
<keyword evidence="6" id="KW-1185">Reference proteome</keyword>
<keyword evidence="1" id="KW-0560">Oxidoreductase</keyword>
<gene>
    <name evidence="3" type="ORF">B6S09_05275</name>
    <name evidence="4" type="ORF">LY04_00695</name>
</gene>
<dbReference type="EMBL" id="SODO01000002">
    <property type="protein sequence ID" value="TDW61163.1"/>
    <property type="molecule type" value="Genomic_DNA"/>
</dbReference>
<dbReference type="Gene3D" id="3.50.50.60">
    <property type="entry name" value="FAD/NAD(P)-binding domain"/>
    <property type="match status" value="1"/>
</dbReference>
<protein>
    <submittedName>
        <fullName evidence="3">FAD-dependent oxidoreductase</fullName>
    </submittedName>
    <submittedName>
        <fullName evidence="4">Taurine dehydrogenase large subunit</fullName>
    </submittedName>
</protein>
<organism evidence="3 5">
    <name type="scientific">Oceanimonas baumannii</name>
    <dbReference type="NCBI Taxonomy" id="129578"/>
    <lineage>
        <taxon>Bacteria</taxon>
        <taxon>Pseudomonadati</taxon>
        <taxon>Pseudomonadota</taxon>
        <taxon>Gammaproteobacteria</taxon>
        <taxon>Aeromonadales</taxon>
        <taxon>Aeromonadaceae</taxon>
        <taxon>Oceanimonas</taxon>
    </lineage>
</organism>
<dbReference type="OrthoDB" id="311718at2"/>
<dbReference type="GO" id="GO:0016491">
    <property type="term" value="F:oxidoreductase activity"/>
    <property type="evidence" value="ECO:0007669"/>
    <property type="project" value="UniProtKB-KW"/>
</dbReference>
<dbReference type="EMBL" id="NQJF01000003">
    <property type="protein sequence ID" value="OYD25623.1"/>
    <property type="molecule type" value="Genomic_DNA"/>
</dbReference>
<dbReference type="PANTHER" id="PTHR13847:SF281">
    <property type="entry name" value="FAD DEPENDENT OXIDOREDUCTASE DOMAIN-CONTAINING PROTEIN"/>
    <property type="match status" value="1"/>
</dbReference>
<dbReference type="Proteomes" id="UP000243640">
    <property type="component" value="Unassembled WGS sequence"/>
</dbReference>
<feature type="domain" description="FAD dependent oxidoreductase" evidence="2">
    <location>
        <begin position="68"/>
        <end position="430"/>
    </location>
</feature>
<evidence type="ECO:0000313" key="6">
    <source>
        <dbReference type="Proteomes" id="UP000295058"/>
    </source>
</evidence>
<dbReference type="InterPro" id="IPR006076">
    <property type="entry name" value="FAD-dep_OxRdtase"/>
</dbReference>
<name>A0A235CM30_9GAMM</name>
<dbReference type="RefSeq" id="WP_094277449.1">
    <property type="nucleotide sequence ID" value="NZ_NQJF01000003.1"/>
</dbReference>
<sequence>MDMVNNTQADFRQPAKADTVLDHYDPSYDPLVAATPGRGQQYAPTYWVATAGTPPEDDGPVTGDMDVDVVIIGSGFTGLSAALHLAKEHGIKATVLEANQVSWGCTSRNGGQAQNASGRLTRSQWVKRWGLSTARKMHDEVQEGFDTFKNLIKEGNIDCDPQTGGHLYIAHRDKAMRKLEAEAKVLREQFNYHTELLDKSTLSRDYVDEAEAVGAMHEPEGIGVHPLKLAQGYHRMARELGATIHPSSPVLGWETINGVHHIKTPGGTVKARAVGVATGGYTSQGLHTSLNSKIMPILSNSLVTRPLTEQEIAACNFKTNEVITDTRTLRHYYRKLPDNRVQIGSRSSITGADAGNPKHLQLLIDGLHRKFPPLKGIQIDYSWWGWVDVSHDMMPRIYQPNDKEQIFYALGYGGNGVMFSAHAGRRMAQRIAGIQEGFELPIYNSPLPGHLFAPFRRMGQRMLYHWYHLRDEVL</sequence>